<reference evidence="1" key="1">
    <citation type="submission" date="2022-12" db="EMBL/GenBank/DDBJ databases">
        <title>Genome Sequence of Lasiodiplodia mahajangana.</title>
        <authorList>
            <person name="Buettner E."/>
        </authorList>
    </citation>
    <scope>NUCLEOTIDE SEQUENCE</scope>
    <source>
        <strain evidence="1">VT137</strain>
    </source>
</reference>
<organism evidence="1 2">
    <name type="scientific">Lasiodiplodia mahajangana</name>
    <dbReference type="NCBI Taxonomy" id="1108764"/>
    <lineage>
        <taxon>Eukaryota</taxon>
        <taxon>Fungi</taxon>
        <taxon>Dikarya</taxon>
        <taxon>Ascomycota</taxon>
        <taxon>Pezizomycotina</taxon>
        <taxon>Dothideomycetes</taxon>
        <taxon>Dothideomycetes incertae sedis</taxon>
        <taxon>Botryosphaeriales</taxon>
        <taxon>Botryosphaeriaceae</taxon>
        <taxon>Lasiodiplodia</taxon>
    </lineage>
</organism>
<dbReference type="Proteomes" id="UP001153332">
    <property type="component" value="Unassembled WGS sequence"/>
</dbReference>
<evidence type="ECO:0000313" key="2">
    <source>
        <dbReference type="Proteomes" id="UP001153332"/>
    </source>
</evidence>
<comment type="caution">
    <text evidence="1">The sequence shown here is derived from an EMBL/GenBank/DDBJ whole genome shotgun (WGS) entry which is preliminary data.</text>
</comment>
<protein>
    <submittedName>
        <fullName evidence="1">Uncharacterized protein</fullName>
    </submittedName>
</protein>
<keyword evidence="2" id="KW-1185">Reference proteome</keyword>
<gene>
    <name evidence="1" type="ORF">O1611_g8498</name>
</gene>
<dbReference type="EMBL" id="JAPUUL010002544">
    <property type="protein sequence ID" value="KAJ8125143.1"/>
    <property type="molecule type" value="Genomic_DNA"/>
</dbReference>
<sequence length="156" mass="18106">MGLEYAFPIHARLFYHGRIRRVAHTAPFREYLPSSTHATYLPAPKSTWTAEQEEYLLAAKKNHCSFKAISEAMHKRFGVERNPNVLSKKYRAIRDRNIEESLVDQALKNTLPSILGVLDEEMQRLDPDGIDKQEYNEIRQELLRKLPGFVRRLALG</sequence>
<accession>A0ACC2JD55</accession>
<name>A0ACC2JD55_9PEZI</name>
<proteinExistence type="predicted"/>
<evidence type="ECO:0000313" key="1">
    <source>
        <dbReference type="EMBL" id="KAJ8125143.1"/>
    </source>
</evidence>